<dbReference type="Proteomes" id="UP000183200">
    <property type="component" value="Unassembled WGS sequence"/>
</dbReference>
<name>A0A1G9P0L8_9SPHI</name>
<evidence type="ECO:0000313" key="2">
    <source>
        <dbReference type="Proteomes" id="UP000183200"/>
    </source>
</evidence>
<protein>
    <submittedName>
        <fullName evidence="1">Melibiase</fullName>
    </submittedName>
</protein>
<organism evidence="1 2">
    <name type="scientific">Pedobacter steynii</name>
    <dbReference type="NCBI Taxonomy" id="430522"/>
    <lineage>
        <taxon>Bacteria</taxon>
        <taxon>Pseudomonadati</taxon>
        <taxon>Bacteroidota</taxon>
        <taxon>Sphingobacteriia</taxon>
        <taxon>Sphingobacteriales</taxon>
        <taxon>Sphingobacteriaceae</taxon>
        <taxon>Pedobacter</taxon>
    </lineage>
</organism>
<dbReference type="RefSeq" id="WP_074605368.1">
    <property type="nucleotide sequence ID" value="NZ_FNGY01000002.1"/>
</dbReference>
<dbReference type="SUPFAM" id="SSF51445">
    <property type="entry name" value="(Trans)glycosidases"/>
    <property type="match status" value="1"/>
</dbReference>
<dbReference type="AlphaFoldDB" id="A0A1G9P0L8"/>
<reference evidence="2" key="1">
    <citation type="submission" date="2016-10" db="EMBL/GenBank/DDBJ databases">
        <authorList>
            <person name="Varghese N."/>
            <person name="Submissions S."/>
        </authorList>
    </citation>
    <scope>NUCLEOTIDE SEQUENCE [LARGE SCALE GENOMIC DNA]</scope>
    <source>
        <strain evidence="2">DSM 19110</strain>
    </source>
</reference>
<keyword evidence="2" id="KW-1185">Reference proteome</keyword>
<dbReference type="InterPro" id="IPR013785">
    <property type="entry name" value="Aldolase_TIM"/>
</dbReference>
<proteinExistence type="predicted"/>
<dbReference type="OrthoDB" id="3183911at2"/>
<accession>A0A1G9P0L8</accession>
<dbReference type="InterPro" id="IPR017853">
    <property type="entry name" value="GH"/>
</dbReference>
<dbReference type="EMBL" id="FNGY01000002">
    <property type="protein sequence ID" value="SDL92396.1"/>
    <property type="molecule type" value="Genomic_DNA"/>
</dbReference>
<evidence type="ECO:0000313" key="1">
    <source>
        <dbReference type="EMBL" id="SDL92396.1"/>
    </source>
</evidence>
<gene>
    <name evidence="1" type="ORF">SAMN05421820_102505</name>
</gene>
<dbReference type="Gene3D" id="3.20.20.70">
    <property type="entry name" value="Aldolase class I"/>
    <property type="match status" value="1"/>
</dbReference>
<sequence length="849" mass="96766">MLNYHQLKRPLIATVFLLLGYSAKSQQITLKNDLIQRTFSYQGKVWRTIKFSNGDGSRVLNVTSEEFNILPLDGNKTLSVADFTSLGKPRFYKHGDTTFLEIKYKPLSAARANSACPELLVVNHFVAKGDRVIRKKIRMLFSEQATVDRLEVERFVAKGDQQGGGRGEPVFVDHSWFFGLEYPGGYSRCRNGNFPASFSRYYDKVGNYSFIDLEGRDIEPDSLNGLIRLMHFPGYALPHQQQFELNSKVSVVGVSSPQQDVRQAFMQYLSTIWKAPRSFLNYNNWFDQKAKNLKGDNFVEVYKQYKNILDPYGIKIDAMVPDDGWQDRKGIWNPSPAFFPQGDTDLELLSQKLKKEGTGFGLWLSLNSYNNNIDWGLKNGYREAGRNAYFKQYGRYYSLSATKYRDEILKRIPELAKKANLVYFKHDFNELCDLSEGNNHPATDRHGHEANLDVALQVLVATKKVKPEIFQNLTNWIWFSPWWLQYADYLWMLAGDDGINGNTPEISTKAMFSTDRDTYIWRLYGNPADQPLVPISRLMTHGILQTSPADKEIPLQDWMDYVLMHYGRGTLLKEWYISLDAMTTEQWKTLSSVHSWAKQHEAALNNVRFVGGRPDEGNAYGYIGWEKNKGVFVARNTGPAAQKLVIPFNEAMGFYGAKGTYKANVVYPYQDLYPATFKSGENIEIEIPGYSTMAFEFEQGTSSADKTPERNIDFSTTKVSAQTLKTVLTIPANVKRRCDLLLIGYPQIPDISINGKTLPFSRQTKALLNNFASYAISGMPSTKAADWKMAAIDLSAYAGQTVEIVYSQKGKFESHLLYEKNVEQKSSWLLKTELLPLTNDTRRGVIQLY</sequence>